<comment type="caution">
    <text evidence="2">The sequence shown here is derived from an EMBL/GenBank/DDBJ whole genome shotgun (WGS) entry which is preliminary data.</text>
</comment>
<feature type="domain" description="PIN" evidence="1">
    <location>
        <begin position="4"/>
        <end position="133"/>
    </location>
</feature>
<dbReference type="Proteomes" id="UP000033995">
    <property type="component" value="Unassembled WGS sequence"/>
</dbReference>
<dbReference type="AlphaFoldDB" id="A0A0G0CX28"/>
<dbReference type="PANTHER" id="PTHR42188">
    <property type="entry name" value="23S RRNA-SPECIFIC ENDONUCLEASE VAPC20"/>
    <property type="match status" value="1"/>
</dbReference>
<organism evidence="2 3">
    <name type="scientific">Candidatus Woesebacteria bacterium GW2011_GWA2_33_28</name>
    <dbReference type="NCBI Taxonomy" id="1618561"/>
    <lineage>
        <taxon>Bacteria</taxon>
        <taxon>Candidatus Woeseibacteriota</taxon>
    </lineage>
</organism>
<dbReference type="Gene3D" id="3.40.50.1010">
    <property type="entry name" value="5'-nuclease"/>
    <property type="match status" value="1"/>
</dbReference>
<accession>A0A0G0CX28</accession>
<dbReference type="InterPro" id="IPR002716">
    <property type="entry name" value="PIN_dom"/>
</dbReference>
<dbReference type="InterPro" id="IPR039018">
    <property type="entry name" value="VapC20-like"/>
</dbReference>
<proteinExistence type="predicted"/>
<protein>
    <submittedName>
        <fullName evidence="2">PIN domain protein</fullName>
    </submittedName>
</protein>
<evidence type="ECO:0000313" key="3">
    <source>
        <dbReference type="Proteomes" id="UP000033995"/>
    </source>
</evidence>
<name>A0A0G0CX28_9BACT</name>
<dbReference type="SUPFAM" id="SSF88723">
    <property type="entry name" value="PIN domain-like"/>
    <property type="match status" value="1"/>
</dbReference>
<dbReference type="EMBL" id="LBOZ01000002">
    <property type="protein sequence ID" value="KKP47967.1"/>
    <property type="molecule type" value="Genomic_DNA"/>
</dbReference>
<evidence type="ECO:0000313" key="2">
    <source>
        <dbReference type="EMBL" id="KKP47967.1"/>
    </source>
</evidence>
<sequence length="138" mass="16148">MQKVFIDTSCYLALFIGSDIKHSIVAKTFKKYIQGRYQFFTSYYVLNELYTRLVYDFGKIELKKVVAQINKVVKNNELKMLDVDEVLFNKSAETMTKFAEHKLSFVDASIYNLVKDYKLDEVFTLDSDFKKVGLKTSF</sequence>
<dbReference type="GO" id="GO:0004521">
    <property type="term" value="F:RNA endonuclease activity"/>
    <property type="evidence" value="ECO:0007669"/>
    <property type="project" value="InterPro"/>
</dbReference>
<dbReference type="PANTHER" id="PTHR42188:SF1">
    <property type="entry name" value="23S RRNA-SPECIFIC ENDONUCLEASE VAPC20"/>
    <property type="match status" value="1"/>
</dbReference>
<reference evidence="2 3" key="1">
    <citation type="journal article" date="2015" name="Nature">
        <title>rRNA introns, odd ribosomes, and small enigmatic genomes across a large radiation of phyla.</title>
        <authorList>
            <person name="Brown C.T."/>
            <person name="Hug L.A."/>
            <person name="Thomas B.C."/>
            <person name="Sharon I."/>
            <person name="Castelle C.J."/>
            <person name="Singh A."/>
            <person name="Wilkins M.J."/>
            <person name="Williams K.H."/>
            <person name="Banfield J.F."/>
        </authorList>
    </citation>
    <scope>NUCLEOTIDE SEQUENCE [LARGE SCALE GENOMIC DNA]</scope>
</reference>
<evidence type="ECO:0000259" key="1">
    <source>
        <dbReference type="Pfam" id="PF01850"/>
    </source>
</evidence>
<dbReference type="InterPro" id="IPR029060">
    <property type="entry name" value="PIN-like_dom_sf"/>
</dbReference>
<gene>
    <name evidence="2" type="ORF">UR38_C0002G0070</name>
</gene>
<dbReference type="GO" id="GO:0016075">
    <property type="term" value="P:rRNA catabolic process"/>
    <property type="evidence" value="ECO:0007669"/>
    <property type="project" value="TreeGrafter"/>
</dbReference>
<dbReference type="Pfam" id="PF01850">
    <property type="entry name" value="PIN"/>
    <property type="match status" value="1"/>
</dbReference>